<dbReference type="KEGG" id="dpa:109534713"/>
<feature type="non-terminal residue" evidence="12">
    <location>
        <position position="1"/>
    </location>
</feature>
<evidence type="ECO:0000256" key="8">
    <source>
        <dbReference type="ARBA" id="ARBA00022927"/>
    </source>
</evidence>
<dbReference type="STRING" id="77166.N6UCY0"/>
<accession>N6UCY0</accession>
<dbReference type="EnsemblMetazoa" id="XM_019900474.1">
    <property type="protein sequence ID" value="XP_019756033.1"/>
    <property type="gene ID" value="LOC109534713"/>
</dbReference>
<evidence type="ECO:0000256" key="5">
    <source>
        <dbReference type="ARBA" id="ARBA00017036"/>
    </source>
</evidence>
<evidence type="ECO:0000256" key="2">
    <source>
        <dbReference type="ARBA" id="ARBA00004123"/>
    </source>
</evidence>
<feature type="domain" description="Transcription factor Iwr1" evidence="11">
    <location>
        <begin position="151"/>
        <end position="218"/>
    </location>
</feature>
<dbReference type="GO" id="GO:0005634">
    <property type="term" value="C:nucleus"/>
    <property type="evidence" value="ECO:0007669"/>
    <property type="project" value="UniProtKB-SubCell"/>
</dbReference>
<dbReference type="OMA" id="DCYNDDE"/>
<evidence type="ECO:0000313" key="15">
    <source>
        <dbReference type="Proteomes" id="UP000019118"/>
    </source>
</evidence>
<reference evidence="14" key="2">
    <citation type="submission" date="2024-08" db="UniProtKB">
        <authorList>
            <consortium name="EnsemblMetazoa"/>
        </authorList>
    </citation>
    <scope>IDENTIFICATION</scope>
</reference>
<name>N6UCY0_DENPD</name>
<evidence type="ECO:0000256" key="7">
    <source>
        <dbReference type="ARBA" id="ARBA00022490"/>
    </source>
</evidence>
<evidence type="ECO:0000313" key="12">
    <source>
        <dbReference type="EMBL" id="ENN79525.1"/>
    </source>
</evidence>
<sequence length="292" mass="33404">MAAVVRIKRRLDEDPLETLVLNCKRRKTNGSDEAQQQDLSAVLRLAGTSQKEENIETLLRKHRLPDRNELKEQYKKHPVNISAKNRCDSQEASKNSRYKVVNCFRRQLVDQETSPELAVEGSSSSEVTVFDIETETSRPPVEANAEPAEARYVYDFYYTSSDDFGEADIQDSVSIHRLNDPVEFGAAEDYDLVDDASDEDTDDSNAENNWKNDYPEDDEFDSINEEDMVQAANKLNEDVLSSDSGEENFVYSQDELLYGKEYARFKAKHQDVKPTGMSNDFYYGDIDKDEQI</sequence>
<evidence type="ECO:0000259" key="11">
    <source>
        <dbReference type="Pfam" id="PF08574"/>
    </source>
</evidence>
<dbReference type="Pfam" id="PF08574">
    <property type="entry name" value="Iwr1"/>
    <property type="match status" value="1"/>
</dbReference>
<keyword evidence="7" id="KW-0963">Cytoplasm</keyword>
<protein>
    <recommendedName>
        <fullName evidence="5">Probable RNA polymerase II nuclear localization protein SLC7A6OS</fullName>
    </recommendedName>
</protein>
<keyword evidence="6" id="KW-0813">Transport</keyword>
<dbReference type="HOGENOM" id="CLU_068532_0_0_1"/>
<comment type="function">
    <text evidence="1">Directs RNA polymerase II nuclear import.</text>
</comment>
<dbReference type="GO" id="GO:0015031">
    <property type="term" value="P:protein transport"/>
    <property type="evidence" value="ECO:0007669"/>
    <property type="project" value="UniProtKB-KW"/>
</dbReference>
<dbReference type="GO" id="GO:0005737">
    <property type="term" value="C:cytoplasm"/>
    <property type="evidence" value="ECO:0007669"/>
    <property type="project" value="UniProtKB-SubCell"/>
</dbReference>
<comment type="subcellular location">
    <subcellularLocation>
        <location evidence="3">Cytoplasm</location>
    </subcellularLocation>
    <subcellularLocation>
        <location evidence="2">Nucleus</location>
    </subcellularLocation>
</comment>
<feature type="compositionally biased region" description="Acidic residues" evidence="10">
    <location>
        <begin position="195"/>
        <end position="205"/>
    </location>
</feature>
<dbReference type="Proteomes" id="UP000019118">
    <property type="component" value="Unassembled WGS sequence"/>
</dbReference>
<dbReference type="Proteomes" id="UP000030742">
    <property type="component" value="Unassembled WGS sequence"/>
</dbReference>
<gene>
    <name evidence="14" type="primary">109534713</name>
    <name evidence="13" type="ORF">D910_10139</name>
    <name evidence="12" type="ORF">YQE_03988</name>
</gene>
<evidence type="ECO:0000256" key="6">
    <source>
        <dbReference type="ARBA" id="ARBA00022448"/>
    </source>
</evidence>
<feature type="region of interest" description="Disordered" evidence="10">
    <location>
        <begin position="195"/>
        <end position="218"/>
    </location>
</feature>
<organism evidence="12">
    <name type="scientific">Dendroctonus ponderosae</name>
    <name type="common">Mountain pine beetle</name>
    <dbReference type="NCBI Taxonomy" id="77166"/>
    <lineage>
        <taxon>Eukaryota</taxon>
        <taxon>Metazoa</taxon>
        <taxon>Ecdysozoa</taxon>
        <taxon>Arthropoda</taxon>
        <taxon>Hexapoda</taxon>
        <taxon>Insecta</taxon>
        <taxon>Pterygota</taxon>
        <taxon>Neoptera</taxon>
        <taxon>Endopterygota</taxon>
        <taxon>Coleoptera</taxon>
        <taxon>Polyphaga</taxon>
        <taxon>Cucujiformia</taxon>
        <taxon>Curculionidae</taxon>
        <taxon>Scolytinae</taxon>
        <taxon>Dendroctonus</taxon>
    </lineage>
</organism>
<evidence type="ECO:0000313" key="13">
    <source>
        <dbReference type="EMBL" id="ERL92831.1"/>
    </source>
</evidence>
<evidence type="ECO:0000256" key="10">
    <source>
        <dbReference type="SAM" id="MobiDB-lite"/>
    </source>
</evidence>
<dbReference type="AlphaFoldDB" id="N6UCY0"/>
<evidence type="ECO:0000313" key="14">
    <source>
        <dbReference type="EnsemblMetazoa" id="XP_019756033.1"/>
    </source>
</evidence>
<evidence type="ECO:0000256" key="9">
    <source>
        <dbReference type="ARBA" id="ARBA00023242"/>
    </source>
</evidence>
<dbReference type="PANTHER" id="PTHR31196">
    <property type="entry name" value="RNA POLYMERASE II NUCLEAR LOCALIZATION PROTEIN SLC7A6OS-RELATED"/>
    <property type="match status" value="1"/>
</dbReference>
<comment type="similarity">
    <text evidence="4">Belongs to the IWR1/SLC7A6OS family.</text>
</comment>
<evidence type="ECO:0000313" key="16">
    <source>
        <dbReference type="Proteomes" id="UP000030742"/>
    </source>
</evidence>
<keyword evidence="8" id="KW-0653">Protein transport</keyword>
<evidence type="ECO:0000256" key="1">
    <source>
        <dbReference type="ARBA" id="ARBA00003202"/>
    </source>
</evidence>
<keyword evidence="15" id="KW-1185">Reference proteome</keyword>
<dbReference type="EMBL" id="KB632335">
    <property type="protein sequence ID" value="ERL92831.1"/>
    <property type="molecule type" value="Genomic_DNA"/>
</dbReference>
<evidence type="ECO:0000256" key="4">
    <source>
        <dbReference type="ARBA" id="ARBA00010218"/>
    </source>
</evidence>
<dbReference type="PANTHER" id="PTHR31196:SF2">
    <property type="entry name" value="RNA POLYMERASE II NUCLEAR LOCALIZATION PROTEIN SLC7A6OS-RELATED"/>
    <property type="match status" value="1"/>
</dbReference>
<keyword evidence="9" id="KW-0539">Nucleus</keyword>
<evidence type="ECO:0000256" key="3">
    <source>
        <dbReference type="ARBA" id="ARBA00004496"/>
    </source>
</evidence>
<dbReference type="EMBL" id="KB740686">
    <property type="protein sequence ID" value="ENN79525.1"/>
    <property type="molecule type" value="Genomic_DNA"/>
</dbReference>
<dbReference type="OrthoDB" id="6255506at2759"/>
<dbReference type="InterPro" id="IPR040218">
    <property type="entry name" value="SLC7A6OS"/>
</dbReference>
<proteinExistence type="inferred from homology"/>
<dbReference type="InterPro" id="IPR013883">
    <property type="entry name" value="TF_Iwr1_dom"/>
</dbReference>
<dbReference type="GO" id="GO:0032502">
    <property type="term" value="P:developmental process"/>
    <property type="evidence" value="ECO:0007669"/>
    <property type="project" value="TreeGrafter"/>
</dbReference>
<reference evidence="15 16" key="1">
    <citation type="journal article" date="2013" name="Genome Biol.">
        <title>Draft genome of the mountain pine beetle, Dendroctonus ponderosae Hopkins, a major forest pest.</title>
        <authorList>
            <person name="Keeling C.I."/>
            <person name="Yuen M.M."/>
            <person name="Liao N.Y."/>
            <person name="Docking T.R."/>
            <person name="Chan S.K."/>
            <person name="Taylor G.A."/>
            <person name="Palmquist D.L."/>
            <person name="Jackman S.D."/>
            <person name="Nguyen A."/>
            <person name="Li M."/>
            <person name="Henderson H."/>
            <person name="Janes J.K."/>
            <person name="Zhao Y."/>
            <person name="Pandoh P."/>
            <person name="Moore R."/>
            <person name="Sperling F.A."/>
            <person name="Huber D.P."/>
            <person name="Birol I."/>
            <person name="Jones S.J."/>
            <person name="Bohlmann J."/>
        </authorList>
    </citation>
    <scope>NUCLEOTIDE SEQUENCE</scope>
</reference>